<dbReference type="KEGG" id="samy:DB32_007817"/>
<keyword evidence="1" id="KW-0472">Membrane</keyword>
<organism evidence="3 4">
    <name type="scientific">Sandaracinus amylolyticus</name>
    <dbReference type="NCBI Taxonomy" id="927083"/>
    <lineage>
        <taxon>Bacteria</taxon>
        <taxon>Pseudomonadati</taxon>
        <taxon>Myxococcota</taxon>
        <taxon>Polyangia</taxon>
        <taxon>Polyangiales</taxon>
        <taxon>Sandaracinaceae</taxon>
        <taxon>Sandaracinus</taxon>
    </lineage>
</organism>
<evidence type="ECO:0000256" key="1">
    <source>
        <dbReference type="SAM" id="Phobius"/>
    </source>
</evidence>
<dbReference type="STRING" id="927083.DB32_007817"/>
<name>A0A0F6W968_9BACT</name>
<accession>A0A0F6W968</accession>
<keyword evidence="1" id="KW-1133">Transmembrane helix</keyword>
<evidence type="ECO:0000313" key="4">
    <source>
        <dbReference type="Proteomes" id="UP000034883"/>
    </source>
</evidence>
<evidence type="ECO:0000259" key="2">
    <source>
        <dbReference type="Pfam" id="PF08308"/>
    </source>
</evidence>
<dbReference type="OrthoDB" id="5378734at2"/>
<feature type="transmembrane region" description="Helical" evidence="1">
    <location>
        <begin position="383"/>
        <end position="405"/>
    </location>
</feature>
<dbReference type="InterPro" id="IPR013229">
    <property type="entry name" value="PEGA"/>
</dbReference>
<dbReference type="Pfam" id="PF08308">
    <property type="entry name" value="PEGA"/>
    <property type="match status" value="1"/>
</dbReference>
<dbReference type="Proteomes" id="UP000034883">
    <property type="component" value="Chromosome"/>
</dbReference>
<gene>
    <name evidence="3" type="ORF">DB32_007817</name>
</gene>
<dbReference type="EMBL" id="CP011125">
    <property type="protein sequence ID" value="AKF10668.1"/>
    <property type="molecule type" value="Genomic_DNA"/>
</dbReference>
<feature type="domain" description="PEGA" evidence="2">
    <location>
        <begin position="193"/>
        <end position="254"/>
    </location>
</feature>
<keyword evidence="1" id="KW-0812">Transmembrane</keyword>
<protein>
    <submittedName>
        <fullName evidence="3">TolA protein</fullName>
    </submittedName>
</protein>
<keyword evidence="4" id="KW-1185">Reference proteome</keyword>
<sequence>MTGRLAIGIALVVALGLGGRARAQDEEGGSAESVTATAVMLLEGGATAGQGATVSIGLRRGLTEVGGVRFVHPVDVLSPTPFDEDVQFAIEELEPLADQVANGDARDAAERADRIVELFEQRLEAVRREQLVDAHMLAAVARCQMRRARECEEGFARVLVFREGQEFDASRYPASAQDAFERARTRTLAGPRGTLIVETEPAGAEIYVDGRSYGPSPVRVDGLLRGDHYVTIKHLGYERVIRRATLDGNDSRVRYELATNERAQLVASQEFQRVLRGELGEERAGANLRSLGNTLGAAQVIVGVVRPIGDHEMHVQVWLYDIRTRFLLATREGTITHDEAGMVTARQMAIDLYRGVDLGGAIAAPEDDGPGGHERQPELWEQWWFWTAVGVVLVAGGVGIGAGVATSSPGIPDGWTRASGTLP</sequence>
<evidence type="ECO:0000313" key="3">
    <source>
        <dbReference type="EMBL" id="AKF10668.1"/>
    </source>
</evidence>
<proteinExistence type="predicted"/>
<dbReference type="AlphaFoldDB" id="A0A0F6W968"/>
<reference evidence="3 4" key="1">
    <citation type="submission" date="2015-03" db="EMBL/GenBank/DDBJ databases">
        <title>Genome assembly of Sandaracinus amylolyticus DSM 53668.</title>
        <authorList>
            <person name="Sharma G."/>
            <person name="Subramanian S."/>
        </authorList>
    </citation>
    <scope>NUCLEOTIDE SEQUENCE [LARGE SCALE GENOMIC DNA]</scope>
    <source>
        <strain evidence="3 4">DSM 53668</strain>
    </source>
</reference>
<dbReference type="RefSeq" id="WP_053237616.1">
    <property type="nucleotide sequence ID" value="NZ_CP011125.1"/>
</dbReference>